<dbReference type="PANTHER" id="PTHR46648">
    <property type="entry name" value="HIT FAMILY PROTEIN 1"/>
    <property type="match status" value="1"/>
</dbReference>
<feature type="short sequence motif" description="Histidine triad motif" evidence="1">
    <location>
        <begin position="105"/>
        <end position="109"/>
    </location>
</feature>
<comment type="caution">
    <text evidence="3">The sequence shown here is derived from an EMBL/GenBank/DDBJ whole genome shotgun (WGS) entry which is preliminary data.</text>
</comment>
<evidence type="ECO:0000259" key="2">
    <source>
        <dbReference type="PROSITE" id="PS51084"/>
    </source>
</evidence>
<dbReference type="InterPro" id="IPR036265">
    <property type="entry name" value="HIT-like_sf"/>
</dbReference>
<dbReference type="Gene3D" id="3.30.428.10">
    <property type="entry name" value="HIT-like"/>
    <property type="match status" value="1"/>
</dbReference>
<dbReference type="InterPro" id="IPR011146">
    <property type="entry name" value="HIT-like"/>
</dbReference>
<dbReference type="SUPFAM" id="SSF54197">
    <property type="entry name" value="HIT-like"/>
    <property type="match status" value="1"/>
</dbReference>
<dbReference type="OrthoDB" id="160649at2"/>
<proteinExistence type="predicted"/>
<dbReference type="InterPro" id="IPR001310">
    <property type="entry name" value="Histidine_triad_HIT"/>
</dbReference>
<evidence type="ECO:0000256" key="1">
    <source>
        <dbReference type="PROSITE-ProRule" id="PRU00464"/>
    </source>
</evidence>
<dbReference type="GO" id="GO:0009117">
    <property type="term" value="P:nucleotide metabolic process"/>
    <property type="evidence" value="ECO:0007669"/>
    <property type="project" value="TreeGrafter"/>
</dbReference>
<name>A0A1S1RGA3_9ACTN</name>
<gene>
    <name evidence="3" type="ORF">CC117_08685</name>
</gene>
<dbReference type="GO" id="GO:0016787">
    <property type="term" value="F:hydrolase activity"/>
    <property type="evidence" value="ECO:0007669"/>
    <property type="project" value="UniProtKB-KW"/>
</dbReference>
<feature type="domain" description="HIT" evidence="2">
    <location>
        <begin position="47"/>
        <end position="123"/>
    </location>
</feature>
<organism evidence="3 4">
    <name type="scientific">Parafrankia colletiae</name>
    <dbReference type="NCBI Taxonomy" id="573497"/>
    <lineage>
        <taxon>Bacteria</taxon>
        <taxon>Bacillati</taxon>
        <taxon>Actinomycetota</taxon>
        <taxon>Actinomycetes</taxon>
        <taxon>Frankiales</taxon>
        <taxon>Frankiaceae</taxon>
        <taxon>Parafrankia</taxon>
    </lineage>
</organism>
<dbReference type="PANTHER" id="PTHR46648:SF1">
    <property type="entry name" value="ADENOSINE 5'-MONOPHOSPHORAMIDASE HNT1"/>
    <property type="match status" value="1"/>
</dbReference>
<dbReference type="RefSeq" id="WP_071082084.1">
    <property type="nucleotide sequence ID" value="NZ_MBLM01000003.1"/>
</dbReference>
<dbReference type="EMBL" id="MBLM01000003">
    <property type="protein sequence ID" value="OHV45848.1"/>
    <property type="molecule type" value="Genomic_DNA"/>
</dbReference>
<evidence type="ECO:0000313" key="4">
    <source>
        <dbReference type="Proteomes" id="UP000179627"/>
    </source>
</evidence>
<dbReference type="Pfam" id="PF01230">
    <property type="entry name" value="HIT"/>
    <property type="match status" value="1"/>
</dbReference>
<dbReference type="Proteomes" id="UP000179627">
    <property type="component" value="Unassembled WGS sequence"/>
</dbReference>
<dbReference type="AlphaFoldDB" id="A0A1S1RGA3"/>
<keyword evidence="4" id="KW-1185">Reference proteome</keyword>
<sequence length="158" mass="17010">MVTRDENGSDGCYSCEQNAALAGLPTRERIHVSGGWRVAHAIRCAMPGWLVLVARRHITTIAELDDAEAAELGPLCQRLSRTLVEVTGCARTYVAAFSEAAGFTHLHVHVIPRAGDLPADQLGPAVFSCLRRPPAEWVSPEVMDSLSRSLASRLAPAL</sequence>
<evidence type="ECO:0000313" key="3">
    <source>
        <dbReference type="EMBL" id="OHV45848.1"/>
    </source>
</evidence>
<protein>
    <submittedName>
        <fullName evidence="3">HIT family hydrolase</fullName>
    </submittedName>
</protein>
<dbReference type="PROSITE" id="PS51084">
    <property type="entry name" value="HIT_2"/>
    <property type="match status" value="1"/>
</dbReference>
<accession>A0A1S1RGA3</accession>
<reference evidence="4" key="1">
    <citation type="submission" date="2016-07" db="EMBL/GenBank/DDBJ databases">
        <title>Sequence Frankia sp. strain CcI1.17.</title>
        <authorList>
            <person name="Ghodhbane-Gtari F."/>
            <person name="Swanson E."/>
            <person name="Gueddou A."/>
            <person name="Morris K."/>
            <person name="Hezbri K."/>
            <person name="Ktari A."/>
            <person name="Nouioui I."/>
            <person name="Abebe-Akele F."/>
            <person name="Simpson S."/>
            <person name="Thomas K."/>
            <person name="Gtari M."/>
            <person name="Tisa L.S."/>
            <person name="Hurst S."/>
        </authorList>
    </citation>
    <scope>NUCLEOTIDE SEQUENCE [LARGE SCALE GENOMIC DNA]</scope>
    <source>
        <strain evidence="4">Cc1.17</strain>
    </source>
</reference>
<keyword evidence="3" id="KW-0378">Hydrolase</keyword>